<dbReference type="Gene3D" id="3.30.450.20">
    <property type="entry name" value="PAS domain"/>
    <property type="match status" value="3"/>
</dbReference>
<dbReference type="InterPro" id="IPR003018">
    <property type="entry name" value="GAF"/>
</dbReference>
<evidence type="ECO:0000313" key="9">
    <source>
        <dbReference type="EMBL" id="SFI89873.1"/>
    </source>
</evidence>
<dbReference type="OrthoDB" id="6168558at2"/>
<dbReference type="InterPro" id="IPR000700">
    <property type="entry name" value="PAS-assoc_C"/>
</dbReference>
<dbReference type="SUPFAM" id="SSF55785">
    <property type="entry name" value="PYP-like sensor domain (PAS domain)"/>
    <property type="match status" value="2"/>
</dbReference>
<dbReference type="InterPro" id="IPR052162">
    <property type="entry name" value="Sensor_kinase/Photoreceptor"/>
</dbReference>
<proteinExistence type="predicted"/>
<dbReference type="PROSITE" id="PS50112">
    <property type="entry name" value="PAS"/>
    <property type="match status" value="2"/>
</dbReference>
<evidence type="ECO:0000256" key="1">
    <source>
        <dbReference type="ARBA" id="ARBA00000085"/>
    </source>
</evidence>
<dbReference type="RefSeq" id="WP_090243506.1">
    <property type="nucleotide sequence ID" value="NZ_FOQL01000004.1"/>
</dbReference>
<feature type="transmembrane region" description="Helical" evidence="6">
    <location>
        <begin position="42"/>
        <end position="64"/>
    </location>
</feature>
<feature type="domain" description="PAS" evidence="7">
    <location>
        <begin position="201"/>
        <end position="255"/>
    </location>
</feature>
<dbReference type="InterPro" id="IPR029016">
    <property type="entry name" value="GAF-like_dom_sf"/>
</dbReference>
<keyword evidence="10" id="KW-1185">Reference proteome</keyword>
<dbReference type="Pfam" id="PF13188">
    <property type="entry name" value="PAS_8"/>
    <property type="match status" value="1"/>
</dbReference>
<dbReference type="EMBL" id="FOQL01000004">
    <property type="protein sequence ID" value="SFI89873.1"/>
    <property type="molecule type" value="Genomic_DNA"/>
</dbReference>
<dbReference type="SUPFAM" id="SSF55781">
    <property type="entry name" value="GAF domain-like"/>
    <property type="match status" value="1"/>
</dbReference>
<evidence type="ECO:0000259" key="8">
    <source>
        <dbReference type="PROSITE" id="PS50113"/>
    </source>
</evidence>
<protein>
    <recommendedName>
        <fullName evidence="2">histidine kinase</fullName>
        <ecNumber evidence="2">2.7.13.3</ecNumber>
    </recommendedName>
</protein>
<evidence type="ECO:0000256" key="6">
    <source>
        <dbReference type="SAM" id="Phobius"/>
    </source>
</evidence>
<dbReference type="SMART" id="SM00065">
    <property type="entry name" value="GAF"/>
    <property type="match status" value="1"/>
</dbReference>
<dbReference type="AlphaFoldDB" id="A0A1I3LYU3"/>
<evidence type="ECO:0000256" key="4">
    <source>
        <dbReference type="ARBA" id="ARBA00022679"/>
    </source>
</evidence>
<organism evidence="9 10">
    <name type="scientific">Pseudomonas guineae</name>
    <dbReference type="NCBI Taxonomy" id="425504"/>
    <lineage>
        <taxon>Bacteria</taxon>
        <taxon>Pseudomonadati</taxon>
        <taxon>Pseudomonadota</taxon>
        <taxon>Gammaproteobacteria</taxon>
        <taxon>Pseudomonadales</taxon>
        <taxon>Pseudomonadaceae</taxon>
        <taxon>Pseudomonas</taxon>
    </lineage>
</organism>
<dbReference type="PROSITE" id="PS50113">
    <property type="entry name" value="PAC"/>
    <property type="match status" value="1"/>
</dbReference>
<dbReference type="NCBIfam" id="TIGR00229">
    <property type="entry name" value="sensory_box"/>
    <property type="match status" value="2"/>
</dbReference>
<feature type="domain" description="PAC" evidence="8">
    <location>
        <begin position="277"/>
        <end position="328"/>
    </location>
</feature>
<dbReference type="PANTHER" id="PTHR43304:SF1">
    <property type="entry name" value="PAC DOMAIN-CONTAINING PROTEIN"/>
    <property type="match status" value="1"/>
</dbReference>
<evidence type="ECO:0000259" key="7">
    <source>
        <dbReference type="PROSITE" id="PS50112"/>
    </source>
</evidence>
<dbReference type="EC" id="2.7.13.3" evidence="2"/>
<reference evidence="10" key="1">
    <citation type="submission" date="2016-10" db="EMBL/GenBank/DDBJ databases">
        <authorList>
            <person name="Varghese N."/>
            <person name="Submissions S."/>
        </authorList>
    </citation>
    <scope>NUCLEOTIDE SEQUENCE [LARGE SCALE GENOMIC DNA]</scope>
    <source>
        <strain evidence="10">LMG 24016</strain>
    </source>
</reference>
<keyword evidence="3" id="KW-0597">Phosphoprotein</keyword>
<feature type="domain" description="PAS" evidence="7">
    <location>
        <begin position="329"/>
        <end position="399"/>
    </location>
</feature>
<dbReference type="InterPro" id="IPR035965">
    <property type="entry name" value="PAS-like_dom_sf"/>
</dbReference>
<accession>A0A1I3LYU3</accession>
<dbReference type="SMART" id="SM00091">
    <property type="entry name" value="PAS"/>
    <property type="match status" value="3"/>
</dbReference>
<keyword evidence="6" id="KW-1133">Transmembrane helix</keyword>
<dbReference type="Proteomes" id="UP000243606">
    <property type="component" value="Unassembled WGS sequence"/>
</dbReference>
<sequence>MRPNLEGPLRIAGIYLLFSSLWIFGSDYLLHKLISSSELAYALQTGKALLFVLLSTGLILLVSWRDRRAQRQLLDELTHNSKVLQQTQRNAALGSWEYSRGFHWSEEALSLLGCDYDGQPSTLEQLLSWFHPAERASVQRALLALIEDNTTLLVSTRLLQPQQQKATWLMLRGELNEDGKILGTVQDISLQKRDESALRESEQRFRQLFEQTPRIAVQGYDRERRVIYWNKASTQLYGYAVHEAMGRRLEELIVPPQARGSVVSAINLWQIGGPPIPAAEVQLQHQDGSLVWVYSSHLMLRNSLDQLELYCVDIDLTEHKKTDGELQVSEYRYRSLVEHLGDAVFITNATGQLTFLNPAWEQISGYPIHQSLGSPLQRFMPELGQPPLSQKLQELLSGNLDNLRLECQLLTRSGLARRVELQFNFSALEQGLSGSLRDVHERHQTQQLQQARNAVLDELLGLHPLRSILAGITQRLENLQPQMRVSIMLLDEHQRLHIGAAPSLPKAYCQAIDGIQAELEVGSCGHAAVSGELVIAEDLSQHPYWRDYQAVALAAGLHACWSLPFKDDSGQVLGTFGIYYLQSARPSTADIALVTEFTRLAGLAVQLSATTMD</sequence>
<evidence type="ECO:0000256" key="2">
    <source>
        <dbReference type="ARBA" id="ARBA00012438"/>
    </source>
</evidence>
<dbReference type="STRING" id="425504.SAMN05216206_3109"/>
<dbReference type="InterPro" id="IPR000014">
    <property type="entry name" value="PAS"/>
</dbReference>
<dbReference type="CDD" id="cd00130">
    <property type="entry name" value="PAS"/>
    <property type="match status" value="2"/>
</dbReference>
<dbReference type="Pfam" id="PF13185">
    <property type="entry name" value="GAF_2"/>
    <property type="match status" value="1"/>
</dbReference>
<gene>
    <name evidence="9" type="ORF">SAMN05216206_3109</name>
</gene>
<evidence type="ECO:0000313" key="10">
    <source>
        <dbReference type="Proteomes" id="UP000243606"/>
    </source>
</evidence>
<keyword evidence="4" id="KW-0808">Transferase</keyword>
<evidence type="ECO:0000256" key="3">
    <source>
        <dbReference type="ARBA" id="ARBA00022553"/>
    </source>
</evidence>
<dbReference type="Gene3D" id="3.30.450.40">
    <property type="match status" value="1"/>
</dbReference>
<feature type="transmembrane region" description="Helical" evidence="6">
    <location>
        <begin position="12"/>
        <end position="30"/>
    </location>
</feature>
<dbReference type="InterPro" id="IPR013655">
    <property type="entry name" value="PAS_fold_3"/>
</dbReference>
<keyword evidence="6" id="KW-0812">Transmembrane</keyword>
<evidence type="ECO:0000256" key="5">
    <source>
        <dbReference type="ARBA" id="ARBA00022777"/>
    </source>
</evidence>
<keyword evidence="5" id="KW-0418">Kinase</keyword>
<dbReference type="PANTHER" id="PTHR43304">
    <property type="entry name" value="PHYTOCHROME-LIKE PROTEIN CPH1"/>
    <property type="match status" value="1"/>
</dbReference>
<comment type="catalytic activity">
    <reaction evidence="1">
        <text>ATP + protein L-histidine = ADP + protein N-phospho-L-histidine.</text>
        <dbReference type="EC" id="2.7.13.3"/>
    </reaction>
</comment>
<dbReference type="Pfam" id="PF08447">
    <property type="entry name" value="PAS_3"/>
    <property type="match status" value="1"/>
</dbReference>
<keyword evidence="6" id="KW-0472">Membrane</keyword>
<name>A0A1I3LYU3_9PSED</name>
<dbReference type="GO" id="GO:0004673">
    <property type="term" value="F:protein histidine kinase activity"/>
    <property type="evidence" value="ECO:0007669"/>
    <property type="project" value="UniProtKB-EC"/>
</dbReference>